<dbReference type="InterPro" id="IPR029058">
    <property type="entry name" value="AB_hydrolase_fold"/>
</dbReference>
<dbReference type="EMBL" id="CP137307">
    <property type="protein sequence ID" value="WQF80564.1"/>
    <property type="molecule type" value="Genomic_DNA"/>
</dbReference>
<gene>
    <name evidence="1" type="ORF">CDEST_05578</name>
</gene>
<dbReference type="Gene3D" id="3.40.50.1820">
    <property type="entry name" value="alpha/beta hydrolase"/>
    <property type="match status" value="1"/>
</dbReference>
<dbReference type="AlphaFoldDB" id="A0AAX4IBA2"/>
<name>A0AAX4IBA2_9PEZI</name>
<accession>A0AAX4IBA2</accession>
<organism evidence="1 2">
    <name type="scientific">Colletotrichum destructivum</name>
    <dbReference type="NCBI Taxonomy" id="34406"/>
    <lineage>
        <taxon>Eukaryota</taxon>
        <taxon>Fungi</taxon>
        <taxon>Dikarya</taxon>
        <taxon>Ascomycota</taxon>
        <taxon>Pezizomycotina</taxon>
        <taxon>Sordariomycetes</taxon>
        <taxon>Hypocreomycetidae</taxon>
        <taxon>Glomerellales</taxon>
        <taxon>Glomerellaceae</taxon>
        <taxon>Colletotrichum</taxon>
        <taxon>Colletotrichum destructivum species complex</taxon>
    </lineage>
</organism>
<dbReference type="GeneID" id="87942081"/>
<dbReference type="KEGG" id="cdet:87942081"/>
<evidence type="ECO:0000313" key="2">
    <source>
        <dbReference type="Proteomes" id="UP001322277"/>
    </source>
</evidence>
<reference evidence="2" key="1">
    <citation type="journal article" date="2023" name="bioRxiv">
        <title>Complete genome of the Medicago anthracnose fungus, Colletotrichum destructivum, reveals a mini-chromosome-like region within a core chromosome.</title>
        <authorList>
            <person name="Lapalu N."/>
            <person name="Simon A."/>
            <person name="Lu A."/>
            <person name="Plaumann P.-L."/>
            <person name="Amselem J."/>
            <person name="Pigne S."/>
            <person name="Auger A."/>
            <person name="Koch C."/>
            <person name="Dallery J.-F."/>
            <person name="O'Connell R.J."/>
        </authorList>
    </citation>
    <scope>NUCLEOTIDE SEQUENCE [LARGE SCALE GENOMIC DNA]</scope>
    <source>
        <strain evidence="2">CBS 520.97</strain>
    </source>
</reference>
<dbReference type="RefSeq" id="XP_062777788.1">
    <property type="nucleotide sequence ID" value="XM_062921737.1"/>
</dbReference>
<keyword evidence="1" id="KW-0378">Hydrolase</keyword>
<keyword evidence="2" id="KW-1185">Reference proteome</keyword>
<proteinExistence type="predicted"/>
<dbReference type="Proteomes" id="UP001322277">
    <property type="component" value="Chromosome 3"/>
</dbReference>
<evidence type="ECO:0000313" key="1">
    <source>
        <dbReference type="EMBL" id="WQF80564.1"/>
    </source>
</evidence>
<dbReference type="GO" id="GO:0016787">
    <property type="term" value="F:hydrolase activity"/>
    <property type="evidence" value="ECO:0007669"/>
    <property type="project" value="UniProtKB-KW"/>
</dbReference>
<protein>
    <submittedName>
        <fullName evidence="1">Alpha/Beta hydrolase</fullName>
    </submittedName>
</protein>
<sequence length="57" mass="6568">MPDIQIQDFKVDIPAAEVERLHRKLRDTRLPGRPVVPDAGLNYGQFFETSTHFSSRD</sequence>